<dbReference type="EMBL" id="AMGY01000010">
    <property type="protein sequence ID" value="EXJ77399.1"/>
    <property type="molecule type" value="Genomic_DNA"/>
</dbReference>
<dbReference type="InterPro" id="IPR005829">
    <property type="entry name" value="Sugar_transporter_CS"/>
</dbReference>
<feature type="transmembrane region" description="Helical" evidence="8">
    <location>
        <begin position="458"/>
        <end position="477"/>
    </location>
</feature>
<feature type="transmembrane region" description="Helical" evidence="8">
    <location>
        <begin position="334"/>
        <end position="352"/>
    </location>
</feature>
<feature type="transmembrane region" description="Helical" evidence="8">
    <location>
        <begin position="202"/>
        <end position="222"/>
    </location>
</feature>
<keyword evidence="6 8" id="KW-0472">Membrane</keyword>
<dbReference type="FunFam" id="1.20.1250.20:FF:000117">
    <property type="entry name" value="MFS hexose transporter"/>
    <property type="match status" value="1"/>
</dbReference>
<comment type="subcellular location">
    <subcellularLocation>
        <location evidence="1">Membrane</location>
        <topology evidence="1">Multi-pass membrane protein</topology>
    </subcellularLocation>
</comment>
<dbReference type="SUPFAM" id="SSF103473">
    <property type="entry name" value="MFS general substrate transporter"/>
    <property type="match status" value="1"/>
</dbReference>
<feature type="domain" description="Major facilitator superfamily (MFS) profile" evidence="9">
    <location>
        <begin position="43"/>
        <end position="481"/>
    </location>
</feature>
<evidence type="ECO:0000256" key="5">
    <source>
        <dbReference type="ARBA" id="ARBA00022989"/>
    </source>
</evidence>
<keyword evidence="3 7" id="KW-0813">Transport</keyword>
<dbReference type="PANTHER" id="PTHR48022">
    <property type="entry name" value="PLASTIDIC GLUCOSE TRANSPORTER 4"/>
    <property type="match status" value="1"/>
</dbReference>
<dbReference type="InterPro" id="IPR050360">
    <property type="entry name" value="MFS_Sugar_Transporters"/>
</dbReference>
<dbReference type="AlphaFoldDB" id="W9Y4N4"/>
<dbReference type="GeneID" id="19173709"/>
<sequence length="556" mass="61758">MAIMKRSQTKDVDLAVGPALAALLPQNPKPWYRTRHLLLLNCILLIPWLSATAYGFDGSMMNGLQSLPQWRNYFDKPSSSILGTMNAVYPIGKFFGLFATAWLGDRYGRKLPMYFGFALLVVGAALQGAAQDVAMFIVARLLLGIGTAGVSQPAPILISELAYPTHRGRLTAMYYSTYYVGGIIAAWSTYGTFRMQNTWSWRIPSLLQGAVPLFQLCLLYFVPESPRFLISKGRTEEARRLFVKHHAGGDESSPMVAFEISEIQKAISHEKTIHSETSYLDLVRTKANRKRTLIAVIVGFYGTWAGVAVIAYYLTLVLDTIGITSASMQTLINAILNVVNFVVAVLSAALVDRIGRRPLWIWGVIGMFVSYLVWTVLSAKFQETHRSAYGNAVLVFIFLYKVFYDGCYSPMLLAYPIEIFPYTLRSRGLSASMATNQVALIMAQFVNPIALDAIGWKYYIVFCVLLLIFLALIYFFFPETKGRTLEEIAGVFEQESAALGQDAVKEMQAEAELVEVVEPAPERRKGAATRTALRHSANGADPQAGLRKEKGCIRFG</sequence>
<dbReference type="GO" id="GO:0016020">
    <property type="term" value="C:membrane"/>
    <property type="evidence" value="ECO:0007669"/>
    <property type="project" value="UniProtKB-SubCell"/>
</dbReference>
<dbReference type="PROSITE" id="PS00216">
    <property type="entry name" value="SUGAR_TRANSPORT_1"/>
    <property type="match status" value="1"/>
</dbReference>
<keyword evidence="4 8" id="KW-0812">Transmembrane</keyword>
<name>W9Y4N4_9EURO</name>
<feature type="transmembrane region" description="Helical" evidence="8">
    <location>
        <begin position="136"/>
        <end position="158"/>
    </location>
</feature>
<dbReference type="GO" id="GO:0005351">
    <property type="term" value="F:carbohydrate:proton symporter activity"/>
    <property type="evidence" value="ECO:0007669"/>
    <property type="project" value="TreeGrafter"/>
</dbReference>
<dbReference type="Pfam" id="PF00083">
    <property type="entry name" value="Sugar_tr"/>
    <property type="match status" value="1"/>
</dbReference>
<comment type="similarity">
    <text evidence="2 7">Belongs to the major facilitator superfamily. Sugar transporter (TC 2.A.1.1) family.</text>
</comment>
<proteinExistence type="inferred from homology"/>
<evidence type="ECO:0000256" key="1">
    <source>
        <dbReference type="ARBA" id="ARBA00004141"/>
    </source>
</evidence>
<keyword evidence="5 8" id="KW-1133">Transmembrane helix</keyword>
<feature type="transmembrane region" description="Helical" evidence="8">
    <location>
        <begin position="359"/>
        <end position="377"/>
    </location>
</feature>
<feature type="transmembrane region" description="Helical" evidence="8">
    <location>
        <begin position="170"/>
        <end position="190"/>
    </location>
</feature>
<feature type="transmembrane region" description="Helical" evidence="8">
    <location>
        <begin position="389"/>
        <end position="407"/>
    </location>
</feature>
<dbReference type="PROSITE" id="PS50850">
    <property type="entry name" value="MFS"/>
    <property type="match status" value="1"/>
</dbReference>
<dbReference type="InterPro" id="IPR020846">
    <property type="entry name" value="MFS_dom"/>
</dbReference>
<feature type="transmembrane region" description="Helical" evidence="8">
    <location>
        <begin position="87"/>
        <end position="104"/>
    </location>
</feature>
<dbReference type="OrthoDB" id="6133115at2759"/>
<dbReference type="eggNOG" id="KOG0254">
    <property type="taxonomic scope" value="Eukaryota"/>
</dbReference>
<feature type="transmembrane region" description="Helical" evidence="8">
    <location>
        <begin position="428"/>
        <end position="446"/>
    </location>
</feature>
<evidence type="ECO:0000259" key="9">
    <source>
        <dbReference type="PROSITE" id="PS50850"/>
    </source>
</evidence>
<keyword evidence="11" id="KW-1185">Reference proteome</keyword>
<organism evidence="10 11">
    <name type="scientific">Capronia epimyces CBS 606.96</name>
    <dbReference type="NCBI Taxonomy" id="1182542"/>
    <lineage>
        <taxon>Eukaryota</taxon>
        <taxon>Fungi</taxon>
        <taxon>Dikarya</taxon>
        <taxon>Ascomycota</taxon>
        <taxon>Pezizomycotina</taxon>
        <taxon>Eurotiomycetes</taxon>
        <taxon>Chaetothyriomycetidae</taxon>
        <taxon>Chaetothyriales</taxon>
        <taxon>Herpotrichiellaceae</taxon>
        <taxon>Capronia</taxon>
    </lineage>
</organism>
<dbReference type="InterPro" id="IPR036259">
    <property type="entry name" value="MFS_trans_sf"/>
</dbReference>
<reference evidence="10 11" key="1">
    <citation type="submission" date="2013-03" db="EMBL/GenBank/DDBJ databases">
        <title>The Genome Sequence of Capronia epimyces CBS 606.96.</title>
        <authorList>
            <consortium name="The Broad Institute Genomics Platform"/>
            <person name="Cuomo C."/>
            <person name="de Hoog S."/>
            <person name="Gorbushina A."/>
            <person name="Walker B."/>
            <person name="Young S.K."/>
            <person name="Zeng Q."/>
            <person name="Gargeya S."/>
            <person name="Fitzgerald M."/>
            <person name="Haas B."/>
            <person name="Abouelleil A."/>
            <person name="Allen A.W."/>
            <person name="Alvarado L."/>
            <person name="Arachchi H.M."/>
            <person name="Berlin A.M."/>
            <person name="Chapman S.B."/>
            <person name="Gainer-Dewar J."/>
            <person name="Goldberg J."/>
            <person name="Griggs A."/>
            <person name="Gujja S."/>
            <person name="Hansen M."/>
            <person name="Howarth C."/>
            <person name="Imamovic A."/>
            <person name="Ireland A."/>
            <person name="Larimer J."/>
            <person name="McCowan C."/>
            <person name="Murphy C."/>
            <person name="Pearson M."/>
            <person name="Poon T.W."/>
            <person name="Priest M."/>
            <person name="Roberts A."/>
            <person name="Saif S."/>
            <person name="Shea T."/>
            <person name="Sisk P."/>
            <person name="Sykes S."/>
            <person name="Wortman J."/>
            <person name="Nusbaum C."/>
            <person name="Birren B."/>
        </authorList>
    </citation>
    <scope>NUCLEOTIDE SEQUENCE [LARGE SCALE GENOMIC DNA]</scope>
    <source>
        <strain evidence="10 11">CBS 606.96</strain>
    </source>
</reference>
<dbReference type="NCBIfam" id="TIGR00879">
    <property type="entry name" value="SP"/>
    <property type="match status" value="1"/>
</dbReference>
<accession>W9Y4N4</accession>
<dbReference type="InterPro" id="IPR005828">
    <property type="entry name" value="MFS_sugar_transport-like"/>
</dbReference>
<evidence type="ECO:0000313" key="11">
    <source>
        <dbReference type="Proteomes" id="UP000019478"/>
    </source>
</evidence>
<gene>
    <name evidence="10" type="ORF">A1O3_09625</name>
</gene>
<evidence type="ECO:0000313" key="10">
    <source>
        <dbReference type="EMBL" id="EXJ77399.1"/>
    </source>
</evidence>
<dbReference type="HOGENOM" id="CLU_001265_30_13_1"/>
<comment type="caution">
    <text evidence="10">The sequence shown here is derived from an EMBL/GenBank/DDBJ whole genome shotgun (WGS) entry which is preliminary data.</text>
</comment>
<dbReference type="Proteomes" id="UP000019478">
    <property type="component" value="Unassembled WGS sequence"/>
</dbReference>
<feature type="transmembrane region" description="Helical" evidence="8">
    <location>
        <begin position="293"/>
        <end position="314"/>
    </location>
</feature>
<evidence type="ECO:0000256" key="3">
    <source>
        <dbReference type="ARBA" id="ARBA00022448"/>
    </source>
</evidence>
<evidence type="ECO:0000256" key="2">
    <source>
        <dbReference type="ARBA" id="ARBA00010992"/>
    </source>
</evidence>
<evidence type="ECO:0000256" key="4">
    <source>
        <dbReference type="ARBA" id="ARBA00022692"/>
    </source>
</evidence>
<dbReference type="PANTHER" id="PTHR48022:SF3">
    <property type="entry name" value="HEXOSE TRANSPORTER PROTEIN (AFU_ORTHOLOGUE AFUA_8G04480)-RELATED"/>
    <property type="match status" value="1"/>
</dbReference>
<evidence type="ECO:0000256" key="6">
    <source>
        <dbReference type="ARBA" id="ARBA00023136"/>
    </source>
</evidence>
<evidence type="ECO:0000256" key="8">
    <source>
        <dbReference type="SAM" id="Phobius"/>
    </source>
</evidence>
<protein>
    <recommendedName>
        <fullName evidence="9">Major facilitator superfamily (MFS) profile domain-containing protein</fullName>
    </recommendedName>
</protein>
<dbReference type="RefSeq" id="XP_007737909.1">
    <property type="nucleotide sequence ID" value="XM_007739719.1"/>
</dbReference>
<dbReference type="Gene3D" id="1.20.1250.20">
    <property type="entry name" value="MFS general substrate transporter like domains"/>
    <property type="match status" value="1"/>
</dbReference>
<feature type="transmembrane region" description="Helical" evidence="8">
    <location>
        <begin position="111"/>
        <end position="130"/>
    </location>
</feature>
<dbReference type="InterPro" id="IPR003663">
    <property type="entry name" value="Sugar/inositol_transpt"/>
</dbReference>
<feature type="transmembrane region" description="Helical" evidence="8">
    <location>
        <begin position="37"/>
        <end position="56"/>
    </location>
</feature>
<evidence type="ECO:0000256" key="7">
    <source>
        <dbReference type="RuleBase" id="RU003346"/>
    </source>
</evidence>